<dbReference type="EMBL" id="RBNX01000009">
    <property type="protein sequence ID" value="RML84546.1"/>
    <property type="molecule type" value="Genomic_DNA"/>
</dbReference>
<protein>
    <submittedName>
        <fullName evidence="1">Uncharacterized protein</fullName>
    </submittedName>
</protein>
<dbReference type="Proteomes" id="UP000280350">
    <property type="component" value="Unassembled WGS sequence"/>
</dbReference>
<gene>
    <name evidence="1" type="ORF">ALQ89_06473</name>
</gene>
<name>A0AAX1W2J8_PSEAJ</name>
<evidence type="ECO:0000313" key="2">
    <source>
        <dbReference type="Proteomes" id="UP000280350"/>
    </source>
</evidence>
<sequence length="484" mass="53127">MQVGAVRHVATGFHFHVDKAQRAVVEHHHLDRQVQLADAQQISQQHRQATIATQRHHLTLRVLGLGPQSLWQSVGHRAVVERAEQTALAVHVQVACGPQRWRADIDGKDCICVGLFIDQTGEVLRVNRRTVWRRRGQFVQLFTGLGVVLQGLVEETAIGMRLEPWLKRFKGFPHASNQTQRHGRAAAQLRRVEVDLDDVGFFRVEIPIGEAAAENHQRVAGQHGVIAGAEADQAGHADVERVVVFNVLLATQGMNNGGAQRIGQCKNLLVSTCTACTAQQGHGFRVVEHVGHRLQVVVCRDDSWRRGLNPFRSYIRGFAERYIAGQDDNGNTFLADRRAHGTFQHTGELLGVADQFDEVAALLEQLLRVGFLKVIQADFRGRNVRSNRQHRHAVAMAVVQAIDQVQVARSAAACTDRQLAAGCRLGTGGEGCDFFMTGVHPANRIGAFQAVGQAVEAVTGHPPDVGNTCRCEGLRKMVGDGLGH</sequence>
<evidence type="ECO:0000313" key="1">
    <source>
        <dbReference type="EMBL" id="RML84546.1"/>
    </source>
</evidence>
<comment type="caution">
    <text evidence="1">The sequence shown here is derived from an EMBL/GenBank/DDBJ whole genome shotgun (WGS) entry which is preliminary data.</text>
</comment>
<dbReference type="AlphaFoldDB" id="A0AAX1W2J8"/>
<organism evidence="1 2">
    <name type="scientific">Pseudomonas amygdali pv. tabaci</name>
    <name type="common">Pseudomonas syringae pv. tabaci</name>
    <dbReference type="NCBI Taxonomy" id="322"/>
    <lineage>
        <taxon>Bacteria</taxon>
        <taxon>Pseudomonadati</taxon>
        <taxon>Pseudomonadota</taxon>
        <taxon>Gammaproteobacteria</taxon>
        <taxon>Pseudomonadales</taxon>
        <taxon>Pseudomonadaceae</taxon>
        <taxon>Pseudomonas</taxon>
        <taxon>Pseudomonas amygdali</taxon>
    </lineage>
</organism>
<reference evidence="1 2" key="1">
    <citation type="submission" date="2018-08" db="EMBL/GenBank/DDBJ databases">
        <title>Recombination of ecologically and evolutionarily significant loci maintains genetic cohesion in the Pseudomonas syringae species complex.</title>
        <authorList>
            <person name="Dillon M."/>
            <person name="Thakur S."/>
            <person name="Almeida R.N.D."/>
            <person name="Weir B.S."/>
            <person name="Guttman D.S."/>
        </authorList>
    </citation>
    <scope>NUCLEOTIDE SEQUENCE [LARGE SCALE GENOMIC DNA]</scope>
    <source>
        <strain evidence="1 2">ICMP 2851</strain>
    </source>
</reference>
<accession>A0AAX1W2J8</accession>
<proteinExistence type="predicted"/>